<keyword evidence="3" id="KW-1185">Reference proteome</keyword>
<dbReference type="InterPro" id="IPR036513">
    <property type="entry name" value="STAS_dom_sf"/>
</dbReference>
<protein>
    <submittedName>
        <fullName evidence="2">RsbT co-antagonist protein RsbR</fullName>
    </submittedName>
</protein>
<sequence>MSASNHLPVPYFELNEKYVIVNQSIIASQSFKRTNSFMELLDVGSTNKVQQYLETRRNGKIEANMSTIHSPFVLFTMHINWVGMSAHVVCIEQDGSLQELIQQVNKQSQRLAKTDFELLEKKEELEDTLDRVKRLSAPFITISAELAYVPFYGELDEYLILMNQGVISSKVHKADYDYLFFDFSGVGSVTEQGLKALLRLVQALQIMGIQIRLIGLKPEHALFLQGNDLKKRAEFNGSLADVLRKHM</sequence>
<evidence type="ECO:0000313" key="3">
    <source>
        <dbReference type="Proteomes" id="UP001179280"/>
    </source>
</evidence>
<dbReference type="PANTHER" id="PTHR33745">
    <property type="entry name" value="RSBT ANTAGONIST PROTEIN RSBS-RELATED"/>
    <property type="match status" value="1"/>
</dbReference>
<dbReference type="InterPro" id="IPR051932">
    <property type="entry name" value="Bact_StressResp_Reg"/>
</dbReference>
<dbReference type="InterPro" id="IPR002645">
    <property type="entry name" value="STAS_dom"/>
</dbReference>
<dbReference type="SUPFAM" id="SSF52091">
    <property type="entry name" value="SpoIIaa-like"/>
    <property type="match status" value="1"/>
</dbReference>
<dbReference type="RefSeq" id="WP_204467965.1">
    <property type="nucleotide sequence ID" value="NZ_JAFBCV010000013.1"/>
</dbReference>
<feature type="domain" description="STAS" evidence="1">
    <location>
        <begin position="136"/>
        <end position="219"/>
    </location>
</feature>
<dbReference type="PANTHER" id="PTHR33745:SF8">
    <property type="entry name" value="BLUE-LIGHT PHOTORECEPTOR"/>
    <property type="match status" value="1"/>
</dbReference>
<dbReference type="EMBL" id="JAFBCV010000013">
    <property type="protein sequence ID" value="MBM7840397.1"/>
    <property type="molecule type" value="Genomic_DNA"/>
</dbReference>
<dbReference type="Proteomes" id="UP001179280">
    <property type="component" value="Unassembled WGS sequence"/>
</dbReference>
<proteinExistence type="predicted"/>
<reference evidence="2" key="1">
    <citation type="submission" date="2021-01" db="EMBL/GenBank/DDBJ databases">
        <title>Genomic Encyclopedia of Type Strains, Phase IV (KMG-IV): sequencing the most valuable type-strain genomes for metagenomic binning, comparative biology and taxonomic classification.</title>
        <authorList>
            <person name="Goeker M."/>
        </authorList>
    </citation>
    <scope>NUCLEOTIDE SEQUENCE</scope>
    <source>
        <strain evidence="2">DSM 21943</strain>
    </source>
</reference>
<dbReference type="PROSITE" id="PS50801">
    <property type="entry name" value="STAS"/>
    <property type="match status" value="1"/>
</dbReference>
<evidence type="ECO:0000259" key="1">
    <source>
        <dbReference type="PROSITE" id="PS50801"/>
    </source>
</evidence>
<evidence type="ECO:0000313" key="2">
    <source>
        <dbReference type="EMBL" id="MBM7840397.1"/>
    </source>
</evidence>
<gene>
    <name evidence="2" type="ORF">JOC54_003678</name>
</gene>
<dbReference type="Gene3D" id="3.30.750.24">
    <property type="entry name" value="STAS domain"/>
    <property type="match status" value="1"/>
</dbReference>
<organism evidence="2 3">
    <name type="scientific">Shouchella xiaoxiensis</name>
    <dbReference type="NCBI Taxonomy" id="766895"/>
    <lineage>
        <taxon>Bacteria</taxon>
        <taxon>Bacillati</taxon>
        <taxon>Bacillota</taxon>
        <taxon>Bacilli</taxon>
        <taxon>Bacillales</taxon>
        <taxon>Bacillaceae</taxon>
        <taxon>Shouchella</taxon>
    </lineage>
</organism>
<name>A0ABS2SXY5_9BACI</name>
<comment type="caution">
    <text evidence="2">The sequence shown here is derived from an EMBL/GenBank/DDBJ whole genome shotgun (WGS) entry which is preliminary data.</text>
</comment>
<accession>A0ABS2SXY5</accession>